<dbReference type="Proteomes" id="UP001586593">
    <property type="component" value="Unassembled WGS sequence"/>
</dbReference>
<name>A0ABR3V676_9PEZI</name>
<sequence>MACTSSTSAAEKLLSPSREKRPSACSWLTAASLGHAQQLAAPAGVGDELARLERPTARQESAGHLGVDGEALGGNARGAQDRLAVAVQLGRVDVRDAGLAKRVEELHHILSLGKAAAASHGSASKDEGRRGCSGCHGFLVSFFCVLLQSGPWLAKNYFASESNQEEGGRGLFEDANRDT</sequence>
<evidence type="ECO:0000313" key="1">
    <source>
        <dbReference type="EMBL" id="KAL1837262.1"/>
    </source>
</evidence>
<protein>
    <submittedName>
        <fullName evidence="1">Uncharacterized protein</fullName>
    </submittedName>
</protein>
<gene>
    <name evidence="1" type="ORF">VTK73DRAFT_4753</name>
</gene>
<proteinExistence type="predicted"/>
<dbReference type="EMBL" id="JAZHXJ010002680">
    <property type="protein sequence ID" value="KAL1837262.1"/>
    <property type="molecule type" value="Genomic_DNA"/>
</dbReference>
<evidence type="ECO:0000313" key="2">
    <source>
        <dbReference type="Proteomes" id="UP001586593"/>
    </source>
</evidence>
<accession>A0ABR3V676</accession>
<keyword evidence="2" id="KW-1185">Reference proteome</keyword>
<comment type="caution">
    <text evidence="1">The sequence shown here is derived from an EMBL/GenBank/DDBJ whole genome shotgun (WGS) entry which is preliminary data.</text>
</comment>
<reference evidence="1 2" key="1">
    <citation type="journal article" date="2024" name="Commun. Biol.">
        <title>Comparative genomic analysis of thermophilic fungi reveals convergent evolutionary adaptations and gene losses.</title>
        <authorList>
            <person name="Steindorff A.S."/>
            <person name="Aguilar-Pontes M.V."/>
            <person name="Robinson A.J."/>
            <person name="Andreopoulos B."/>
            <person name="LaButti K."/>
            <person name="Kuo A."/>
            <person name="Mondo S."/>
            <person name="Riley R."/>
            <person name="Otillar R."/>
            <person name="Haridas S."/>
            <person name="Lipzen A."/>
            <person name="Grimwood J."/>
            <person name="Schmutz J."/>
            <person name="Clum A."/>
            <person name="Reid I.D."/>
            <person name="Moisan M.C."/>
            <person name="Butler G."/>
            <person name="Nguyen T.T.M."/>
            <person name="Dewar K."/>
            <person name="Conant G."/>
            <person name="Drula E."/>
            <person name="Henrissat B."/>
            <person name="Hansel C."/>
            <person name="Singer S."/>
            <person name="Hutchinson M.I."/>
            <person name="de Vries R.P."/>
            <person name="Natvig D.O."/>
            <person name="Powell A.J."/>
            <person name="Tsang A."/>
            <person name="Grigoriev I.V."/>
        </authorList>
    </citation>
    <scope>NUCLEOTIDE SEQUENCE [LARGE SCALE GENOMIC DNA]</scope>
    <source>
        <strain evidence="1 2">ATCC 24622</strain>
    </source>
</reference>
<organism evidence="1 2">
    <name type="scientific">Phialemonium thermophilum</name>
    <dbReference type="NCBI Taxonomy" id="223376"/>
    <lineage>
        <taxon>Eukaryota</taxon>
        <taxon>Fungi</taxon>
        <taxon>Dikarya</taxon>
        <taxon>Ascomycota</taxon>
        <taxon>Pezizomycotina</taxon>
        <taxon>Sordariomycetes</taxon>
        <taxon>Sordariomycetidae</taxon>
        <taxon>Cephalothecales</taxon>
        <taxon>Cephalothecaceae</taxon>
        <taxon>Phialemonium</taxon>
    </lineage>
</organism>